<organism evidence="1 2">
    <name type="scientific">Desulfonema magnum</name>
    <dbReference type="NCBI Taxonomy" id="45655"/>
    <lineage>
        <taxon>Bacteria</taxon>
        <taxon>Pseudomonadati</taxon>
        <taxon>Thermodesulfobacteriota</taxon>
        <taxon>Desulfobacteria</taxon>
        <taxon>Desulfobacterales</taxon>
        <taxon>Desulfococcaceae</taxon>
        <taxon>Desulfonema</taxon>
    </lineage>
</organism>
<proteinExistence type="predicted"/>
<sequence length="125" mass="14194">MKRGFLTKFLQEKNGEKKMKISFDDLMKDLPEKKETCFSDKALSPQPPAPEPLTFPIDLAKLKRLKAQWRAEGSVEPEAISQAGKCLGIPCDDVRYENDGFLLFCGHLEKAVIDLPKCPKGKWKR</sequence>
<dbReference type="Proteomes" id="UP000663722">
    <property type="component" value="Chromosome"/>
</dbReference>
<reference evidence="1" key="1">
    <citation type="journal article" date="2021" name="Microb. Physiol.">
        <title>Proteogenomic Insights into the Physiology of Marine, Sulfate-Reducing, Filamentous Desulfonema limicola and Desulfonema magnum.</title>
        <authorList>
            <person name="Schnaars V."/>
            <person name="Wohlbrand L."/>
            <person name="Scheve S."/>
            <person name="Hinrichs C."/>
            <person name="Reinhardt R."/>
            <person name="Rabus R."/>
        </authorList>
    </citation>
    <scope>NUCLEOTIDE SEQUENCE</scope>
    <source>
        <strain evidence="1">4be13</strain>
    </source>
</reference>
<dbReference type="EMBL" id="CP061800">
    <property type="protein sequence ID" value="QTA88831.1"/>
    <property type="molecule type" value="Genomic_DNA"/>
</dbReference>
<name>A0A975BNL1_9BACT</name>
<evidence type="ECO:0000313" key="1">
    <source>
        <dbReference type="EMBL" id="QTA88831.1"/>
    </source>
</evidence>
<protein>
    <submittedName>
        <fullName evidence="1">Uncharacterized protein</fullName>
    </submittedName>
</protein>
<keyword evidence="2" id="KW-1185">Reference proteome</keyword>
<dbReference type="AlphaFoldDB" id="A0A975BNL1"/>
<accession>A0A975BNL1</accession>
<gene>
    <name evidence="1" type="ORF">dnm_048780</name>
</gene>
<dbReference type="KEGG" id="dmm:dnm_048780"/>
<evidence type="ECO:0000313" key="2">
    <source>
        <dbReference type="Proteomes" id="UP000663722"/>
    </source>
</evidence>